<keyword evidence="1 2" id="KW-0129">CBS domain</keyword>
<dbReference type="PROSITE" id="PS51371">
    <property type="entry name" value="CBS"/>
    <property type="match status" value="2"/>
</dbReference>
<keyword evidence="6" id="KW-1185">Reference proteome</keyword>
<evidence type="ECO:0000259" key="4">
    <source>
        <dbReference type="PROSITE" id="PS51371"/>
    </source>
</evidence>
<dbReference type="RefSeq" id="WP_210028462.1">
    <property type="nucleotide sequence ID" value="NZ_JAGINU010000001.1"/>
</dbReference>
<evidence type="ECO:0000256" key="2">
    <source>
        <dbReference type="PROSITE-ProRule" id="PRU00703"/>
    </source>
</evidence>
<evidence type="ECO:0000313" key="6">
    <source>
        <dbReference type="Proteomes" id="UP001519295"/>
    </source>
</evidence>
<dbReference type="SUPFAM" id="SSF54631">
    <property type="entry name" value="CBS-domain pair"/>
    <property type="match status" value="1"/>
</dbReference>
<dbReference type="Gene3D" id="3.10.580.10">
    <property type="entry name" value="CBS-domain"/>
    <property type="match status" value="1"/>
</dbReference>
<dbReference type="InterPro" id="IPR051257">
    <property type="entry name" value="Diverse_CBS-Domain"/>
</dbReference>
<evidence type="ECO:0000256" key="3">
    <source>
        <dbReference type="SAM" id="MobiDB-lite"/>
    </source>
</evidence>
<evidence type="ECO:0000313" key="5">
    <source>
        <dbReference type="EMBL" id="MBP2368143.1"/>
    </source>
</evidence>
<dbReference type="SMART" id="SM00116">
    <property type="entry name" value="CBS"/>
    <property type="match status" value="2"/>
</dbReference>
<dbReference type="Pfam" id="PF00571">
    <property type="entry name" value="CBS"/>
    <property type="match status" value="2"/>
</dbReference>
<reference evidence="5 6" key="1">
    <citation type="submission" date="2021-03" db="EMBL/GenBank/DDBJ databases">
        <title>Sequencing the genomes of 1000 actinobacteria strains.</title>
        <authorList>
            <person name="Klenk H.-P."/>
        </authorList>
    </citation>
    <scope>NUCLEOTIDE SEQUENCE [LARGE SCALE GENOMIC DNA]</scope>
    <source>
        <strain evidence="5 6">DSM 45256</strain>
    </source>
</reference>
<dbReference type="PANTHER" id="PTHR43080">
    <property type="entry name" value="CBS DOMAIN-CONTAINING PROTEIN CBSX3, MITOCHONDRIAL"/>
    <property type="match status" value="1"/>
</dbReference>
<accession>A0ABS4VW38</accession>
<feature type="domain" description="CBS" evidence="4">
    <location>
        <begin position="94"/>
        <end position="151"/>
    </location>
</feature>
<sequence length="154" mass="16524">MRHDRPARPAAPPETLDSPRDPLLREIMSPRLVAVTPQTPVRVALDLMVAQGVHHLPVFRANRCVGLLTEPDLLRGIAAQRSPLGAIELPVAEVHGDAVVLPGTIPLAEAAAVMTARARDAVLVTEAGRVRGIVTAMDIVRNHACALRRDSARQ</sequence>
<name>A0ABS4VW38_9PSEU</name>
<organism evidence="5 6">
    <name type="scientific">Pseudonocardia parietis</name>
    <dbReference type="NCBI Taxonomy" id="570936"/>
    <lineage>
        <taxon>Bacteria</taxon>
        <taxon>Bacillati</taxon>
        <taxon>Actinomycetota</taxon>
        <taxon>Actinomycetes</taxon>
        <taxon>Pseudonocardiales</taxon>
        <taxon>Pseudonocardiaceae</taxon>
        <taxon>Pseudonocardia</taxon>
    </lineage>
</organism>
<comment type="caution">
    <text evidence="5">The sequence shown here is derived from an EMBL/GenBank/DDBJ whole genome shotgun (WGS) entry which is preliminary data.</text>
</comment>
<dbReference type="Gene3D" id="3.90.1280.20">
    <property type="match status" value="1"/>
</dbReference>
<feature type="region of interest" description="Disordered" evidence="3">
    <location>
        <begin position="1"/>
        <end position="21"/>
    </location>
</feature>
<dbReference type="EMBL" id="JAGINU010000001">
    <property type="protein sequence ID" value="MBP2368143.1"/>
    <property type="molecule type" value="Genomic_DNA"/>
</dbReference>
<proteinExistence type="predicted"/>
<evidence type="ECO:0000256" key="1">
    <source>
        <dbReference type="ARBA" id="ARBA00023122"/>
    </source>
</evidence>
<dbReference type="InterPro" id="IPR046342">
    <property type="entry name" value="CBS_dom_sf"/>
</dbReference>
<gene>
    <name evidence="5" type="ORF">JOF36_003839</name>
</gene>
<feature type="domain" description="CBS" evidence="4">
    <location>
        <begin position="28"/>
        <end position="84"/>
    </location>
</feature>
<dbReference type="PANTHER" id="PTHR43080:SF2">
    <property type="entry name" value="CBS DOMAIN-CONTAINING PROTEIN"/>
    <property type="match status" value="1"/>
</dbReference>
<dbReference type="InterPro" id="IPR000644">
    <property type="entry name" value="CBS_dom"/>
</dbReference>
<dbReference type="Proteomes" id="UP001519295">
    <property type="component" value="Unassembled WGS sequence"/>
</dbReference>
<protein>
    <submittedName>
        <fullName evidence="5">CBS domain-containing protein</fullName>
    </submittedName>
</protein>